<gene>
    <name evidence="2" type="ordered locus">M5M_16540</name>
</gene>
<dbReference type="AlphaFoldDB" id="K4KQN7"/>
<feature type="transmembrane region" description="Helical" evidence="1">
    <location>
        <begin position="229"/>
        <end position="249"/>
    </location>
</feature>
<keyword evidence="1" id="KW-0472">Membrane</keyword>
<dbReference type="KEGG" id="saga:M5M_16540"/>
<dbReference type="PANTHER" id="PTHR30569">
    <property type="entry name" value="CYTOSINE TRANSPORTER CODB"/>
    <property type="match status" value="1"/>
</dbReference>
<feature type="transmembrane region" description="Helical" evidence="1">
    <location>
        <begin position="411"/>
        <end position="429"/>
    </location>
</feature>
<feature type="transmembrane region" description="Helical" evidence="1">
    <location>
        <begin position="302"/>
        <end position="323"/>
    </location>
</feature>
<evidence type="ECO:0000313" key="2">
    <source>
        <dbReference type="EMBL" id="AFV00439.1"/>
    </source>
</evidence>
<dbReference type="OrthoDB" id="9770247at2"/>
<proteinExistence type="predicted"/>
<name>K4KQN7_SIMAS</name>
<dbReference type="InterPro" id="IPR030191">
    <property type="entry name" value="CodB"/>
</dbReference>
<feature type="transmembrane region" description="Helical" evidence="1">
    <location>
        <begin position="370"/>
        <end position="391"/>
    </location>
</feature>
<dbReference type="GO" id="GO:0015209">
    <property type="term" value="F:cytosine transmembrane transporter activity"/>
    <property type="evidence" value="ECO:0007669"/>
    <property type="project" value="InterPro"/>
</dbReference>
<feature type="transmembrane region" description="Helical" evidence="1">
    <location>
        <begin position="63"/>
        <end position="87"/>
    </location>
</feature>
<dbReference type="eggNOG" id="COG1457">
    <property type="taxonomic scope" value="Bacteria"/>
</dbReference>
<keyword evidence="3" id="KW-1185">Reference proteome</keyword>
<keyword evidence="1" id="KW-1133">Transmembrane helix</keyword>
<accession>K4KQN7</accession>
<feature type="transmembrane region" description="Helical" evidence="1">
    <location>
        <begin position="269"/>
        <end position="290"/>
    </location>
</feature>
<feature type="transmembrane region" description="Helical" evidence="1">
    <location>
        <begin position="108"/>
        <end position="133"/>
    </location>
</feature>
<organism evidence="2 3">
    <name type="scientific">Simiduia agarivorans (strain DSM 21679 / JCM 13881 / BCRC 17597 / SA1)</name>
    <dbReference type="NCBI Taxonomy" id="1117647"/>
    <lineage>
        <taxon>Bacteria</taxon>
        <taxon>Pseudomonadati</taxon>
        <taxon>Pseudomonadota</taxon>
        <taxon>Gammaproteobacteria</taxon>
        <taxon>Cellvibrionales</taxon>
        <taxon>Cellvibrionaceae</taxon>
        <taxon>Simiduia</taxon>
    </lineage>
</organism>
<feature type="transmembrane region" description="Helical" evidence="1">
    <location>
        <begin position="344"/>
        <end position="364"/>
    </location>
</feature>
<dbReference type="RefSeq" id="WP_015048591.1">
    <property type="nucleotide sequence ID" value="NC_018868.3"/>
</dbReference>
<sequence length="472" mass="51113">MSVAEKLSGKLDAVNEYEREPVPEKKVKGFKSFLGLVSGEHIAGTEFVIGPLFVLHGTAWNDLFWGLLVGNILATLSWVLLCAPTAVKTRLTIYYQLEKIAGFNLVSIFNFLNGLLFCVAAAAMIGVSGTAIGYMLGVDMPGLTDLMPGSFDAILIVFAIGVVMALVSTWGYDFVSKFSLIFAPWMPFIFLGAGIAMLPQLGLTQWSDFWTIAETKIWTGVPVEGQSKYGFWHVLIFAWLCNSAMHIGLSDMTIYRYAKKPHYGIASAAGMFIGHFMAWVASGILCAVAIQAGNNNPSSGEIAVMSIGIAGGICVLIAGWTTANPTVYRAGIAVQALFPNFKRWKITLGIGLLATVLACFPWIISKLDQFLGFYALVAAPVGAMVLADVWLFPKLGLVQNFADFRKISFNYAVASAWVLSIVASYGLYVAFDADFFFFMALPAWLIAGALYVVFAKLMQNGVTESPAAMEAN</sequence>
<dbReference type="PANTHER" id="PTHR30569:SF0">
    <property type="entry name" value="CYTOSINE PERMEASE"/>
    <property type="match status" value="1"/>
</dbReference>
<dbReference type="HOGENOM" id="CLU_034374_0_0_6"/>
<protein>
    <submittedName>
        <fullName evidence="2">Uncharacterized protein</fullName>
    </submittedName>
</protein>
<reference evidence="2 3" key="1">
    <citation type="journal article" date="2013" name="Genome Announc.">
        <title>Complete genome sequence of Simiduia agarivorans SA1(T), a marine bacterium able to degrade a variety of polysaccharides.</title>
        <authorList>
            <person name="Lin S.Y."/>
            <person name="Shieh W.Y."/>
            <person name="Chen J.S."/>
            <person name="Tang S.L."/>
        </authorList>
    </citation>
    <scope>NUCLEOTIDE SEQUENCE [LARGE SCALE GENOMIC DNA]</scope>
    <source>
        <strain evidence="3">DSM 21679 / JCM 13881 / BCRC 17597 / SA1</strain>
    </source>
</reference>
<dbReference type="STRING" id="1117647.M5M_16540"/>
<evidence type="ECO:0000256" key="1">
    <source>
        <dbReference type="SAM" id="Phobius"/>
    </source>
</evidence>
<evidence type="ECO:0000313" key="3">
    <source>
        <dbReference type="Proteomes" id="UP000000466"/>
    </source>
</evidence>
<keyword evidence="1" id="KW-0812">Transmembrane</keyword>
<dbReference type="GO" id="GO:0005886">
    <property type="term" value="C:plasma membrane"/>
    <property type="evidence" value="ECO:0007669"/>
    <property type="project" value="TreeGrafter"/>
</dbReference>
<dbReference type="Proteomes" id="UP000000466">
    <property type="component" value="Chromosome"/>
</dbReference>
<feature type="transmembrane region" description="Helical" evidence="1">
    <location>
        <begin position="153"/>
        <end position="172"/>
    </location>
</feature>
<dbReference type="EMBL" id="CP003746">
    <property type="protein sequence ID" value="AFV00439.1"/>
    <property type="molecule type" value="Genomic_DNA"/>
</dbReference>
<dbReference type="Gene3D" id="1.10.4160.10">
    <property type="entry name" value="Hydantoin permease"/>
    <property type="match status" value="1"/>
</dbReference>
<feature type="transmembrane region" description="Helical" evidence="1">
    <location>
        <begin position="435"/>
        <end position="454"/>
    </location>
</feature>
<feature type="transmembrane region" description="Helical" evidence="1">
    <location>
        <begin position="179"/>
        <end position="198"/>
    </location>
</feature>